<dbReference type="AlphaFoldDB" id="A0AAV4MTN7"/>
<evidence type="ECO:0000259" key="1">
    <source>
        <dbReference type="Pfam" id="PF10591"/>
    </source>
</evidence>
<protein>
    <recommendedName>
        <fullName evidence="1">SPARC/Testican calcium-binding domain-containing protein</fullName>
    </recommendedName>
</protein>
<dbReference type="EMBL" id="BPLR01020197">
    <property type="protein sequence ID" value="GIX75774.1"/>
    <property type="molecule type" value="Genomic_DNA"/>
</dbReference>
<organism evidence="2 3">
    <name type="scientific">Caerostris extrusa</name>
    <name type="common">Bark spider</name>
    <name type="synonym">Caerostris bankana</name>
    <dbReference type="NCBI Taxonomy" id="172846"/>
    <lineage>
        <taxon>Eukaryota</taxon>
        <taxon>Metazoa</taxon>
        <taxon>Ecdysozoa</taxon>
        <taxon>Arthropoda</taxon>
        <taxon>Chelicerata</taxon>
        <taxon>Arachnida</taxon>
        <taxon>Araneae</taxon>
        <taxon>Araneomorphae</taxon>
        <taxon>Entelegynae</taxon>
        <taxon>Araneoidea</taxon>
        <taxon>Araneidae</taxon>
        <taxon>Caerostris</taxon>
    </lineage>
</organism>
<feature type="domain" description="SPARC/Testican calcium-binding" evidence="1">
    <location>
        <begin position="2"/>
        <end position="96"/>
    </location>
</feature>
<keyword evidence="3" id="KW-1185">Reference proteome</keyword>
<evidence type="ECO:0000313" key="3">
    <source>
        <dbReference type="Proteomes" id="UP001054945"/>
    </source>
</evidence>
<proteinExistence type="predicted"/>
<name>A0AAV4MTN7_CAEEX</name>
<reference evidence="2 3" key="1">
    <citation type="submission" date="2021-06" db="EMBL/GenBank/DDBJ databases">
        <title>Caerostris extrusa draft genome.</title>
        <authorList>
            <person name="Kono N."/>
            <person name="Arakawa K."/>
        </authorList>
    </citation>
    <scope>NUCLEOTIDE SEQUENCE [LARGE SCALE GENOMIC DNA]</scope>
</reference>
<dbReference type="GO" id="GO:0005509">
    <property type="term" value="F:calcium ion binding"/>
    <property type="evidence" value="ECO:0007669"/>
    <property type="project" value="InterPro"/>
</dbReference>
<gene>
    <name evidence="2" type="ORF">CEXT_783981</name>
</gene>
<dbReference type="InterPro" id="IPR019577">
    <property type="entry name" value="SPARC/Testican_Ca-bd-dom"/>
</dbReference>
<dbReference type="Pfam" id="PF10591">
    <property type="entry name" value="SPARC_Ca_bdg"/>
    <property type="match status" value="1"/>
</dbReference>
<dbReference type="Proteomes" id="UP001054945">
    <property type="component" value="Unassembled WGS sequence"/>
</dbReference>
<comment type="caution">
    <text evidence="2">The sequence shown here is derived from an EMBL/GenBank/DDBJ whole genome shotgun (WGS) entry which is preliminary data.</text>
</comment>
<feature type="non-terminal residue" evidence="2">
    <location>
        <position position="116"/>
    </location>
</feature>
<evidence type="ECO:0000313" key="2">
    <source>
        <dbReference type="EMBL" id="GIX75774.1"/>
    </source>
</evidence>
<sequence>MEEEMEDFPRHACAVAVQHHEGFGQRAELDDKYLELELEAEKDLAKNGLMLSSGNFCDLDSQILFDRSVSATNSSPSKSPLLAMEHCIAPFLDSAMLTTTTSFTEGVRGIVPGVER</sequence>
<accession>A0AAV4MTN7</accession>